<protein>
    <submittedName>
        <fullName evidence="1">Uncharacterized protein</fullName>
    </submittedName>
</protein>
<name>A0A0E9S6C5_ANGAN</name>
<evidence type="ECO:0000313" key="1">
    <source>
        <dbReference type="EMBL" id="JAH36821.1"/>
    </source>
</evidence>
<reference evidence="1" key="2">
    <citation type="journal article" date="2015" name="Fish Shellfish Immunol.">
        <title>Early steps in the European eel (Anguilla anguilla)-Vibrio vulnificus interaction in the gills: Role of the RtxA13 toxin.</title>
        <authorList>
            <person name="Callol A."/>
            <person name="Pajuelo D."/>
            <person name="Ebbesson L."/>
            <person name="Teles M."/>
            <person name="MacKenzie S."/>
            <person name="Amaro C."/>
        </authorList>
    </citation>
    <scope>NUCLEOTIDE SEQUENCE</scope>
</reference>
<proteinExistence type="predicted"/>
<dbReference type="AlphaFoldDB" id="A0A0E9S6C5"/>
<dbReference type="EMBL" id="GBXM01071756">
    <property type="protein sequence ID" value="JAH36821.1"/>
    <property type="molecule type" value="Transcribed_RNA"/>
</dbReference>
<organism evidence="1">
    <name type="scientific">Anguilla anguilla</name>
    <name type="common">European freshwater eel</name>
    <name type="synonym">Muraena anguilla</name>
    <dbReference type="NCBI Taxonomy" id="7936"/>
    <lineage>
        <taxon>Eukaryota</taxon>
        <taxon>Metazoa</taxon>
        <taxon>Chordata</taxon>
        <taxon>Craniata</taxon>
        <taxon>Vertebrata</taxon>
        <taxon>Euteleostomi</taxon>
        <taxon>Actinopterygii</taxon>
        <taxon>Neopterygii</taxon>
        <taxon>Teleostei</taxon>
        <taxon>Anguilliformes</taxon>
        <taxon>Anguillidae</taxon>
        <taxon>Anguilla</taxon>
    </lineage>
</organism>
<accession>A0A0E9S6C5</accession>
<sequence length="63" mass="7403">MAYSICIYCTYIEVLARTRAHAHTHMHSHAHAQAHTSVYIRFTHEAHFSCPHFYFKSKNCNSH</sequence>
<reference evidence="1" key="1">
    <citation type="submission" date="2014-11" db="EMBL/GenBank/DDBJ databases">
        <authorList>
            <person name="Amaro Gonzalez C."/>
        </authorList>
    </citation>
    <scope>NUCLEOTIDE SEQUENCE</scope>
</reference>